<dbReference type="Gene3D" id="3.40.630.30">
    <property type="match status" value="1"/>
</dbReference>
<dbReference type="InterPro" id="IPR038740">
    <property type="entry name" value="BioF2-like_GNAT_dom"/>
</dbReference>
<proteinExistence type="predicted"/>
<evidence type="ECO:0000313" key="2">
    <source>
        <dbReference type="EMBL" id="SAL31134.1"/>
    </source>
</evidence>
<comment type="caution">
    <text evidence="2">The sequence shown here is derived from an EMBL/GenBank/DDBJ whole genome shotgun (WGS) entry which is preliminary data.</text>
</comment>
<dbReference type="Pfam" id="PF13480">
    <property type="entry name" value="Acetyltransf_6"/>
    <property type="match status" value="1"/>
</dbReference>
<gene>
    <name evidence="2" type="ORF">AWB66_01812</name>
</gene>
<dbReference type="STRING" id="326475.AWB66_01812"/>
<feature type="domain" description="BioF2-like acetyltransferase" evidence="1">
    <location>
        <begin position="174"/>
        <end position="295"/>
    </location>
</feature>
<dbReference type="SUPFAM" id="SSF55729">
    <property type="entry name" value="Acyl-CoA N-acyltransferases (Nat)"/>
    <property type="match status" value="1"/>
</dbReference>
<organism evidence="2 3">
    <name type="scientific">Caballeronia telluris</name>
    <dbReference type="NCBI Taxonomy" id="326475"/>
    <lineage>
        <taxon>Bacteria</taxon>
        <taxon>Pseudomonadati</taxon>
        <taxon>Pseudomonadota</taxon>
        <taxon>Betaproteobacteria</taxon>
        <taxon>Burkholderiales</taxon>
        <taxon>Burkholderiaceae</taxon>
        <taxon>Caballeronia</taxon>
    </lineage>
</organism>
<protein>
    <recommendedName>
        <fullName evidence="1">BioF2-like acetyltransferase domain-containing protein</fullName>
    </recommendedName>
</protein>
<dbReference type="AlphaFoldDB" id="A0A158GG83"/>
<accession>A0A158GG83</accession>
<dbReference type="EMBL" id="FCNZ02000005">
    <property type="protein sequence ID" value="SAL31134.1"/>
    <property type="molecule type" value="Genomic_DNA"/>
</dbReference>
<reference evidence="2" key="1">
    <citation type="submission" date="2016-01" db="EMBL/GenBank/DDBJ databases">
        <authorList>
            <person name="Peeters Charlotte."/>
        </authorList>
    </citation>
    <scope>NUCLEOTIDE SEQUENCE</scope>
    <source>
        <strain evidence="2">LMG 22936</strain>
    </source>
</reference>
<keyword evidence="3" id="KW-1185">Reference proteome</keyword>
<dbReference type="InterPro" id="IPR016181">
    <property type="entry name" value="Acyl_CoA_acyltransferase"/>
</dbReference>
<dbReference type="Proteomes" id="UP000054717">
    <property type="component" value="Unassembled WGS sequence"/>
</dbReference>
<evidence type="ECO:0000313" key="3">
    <source>
        <dbReference type="Proteomes" id="UP000054717"/>
    </source>
</evidence>
<name>A0A158GG83_9BURK</name>
<evidence type="ECO:0000259" key="1">
    <source>
        <dbReference type="Pfam" id="PF13480"/>
    </source>
</evidence>
<sequence>MVQSGIPLGTSFFPLNFEVKKSARELFAEPSMPATFAGLTERSLFHEPWWLDITTGGNWALAVVENDGEVIAEMPYSLHRKGLWRISTQPPLTRTLGPVIKPAKKPTDQEWRRRIGIAGELIAKLPSCAVVQQTLDTRIAEAVAFALQGFTVSASFTLKIPPGRSEEHVWTDMRANTRNVIRRAAERLTAREMHDADRFVDFYDANLERRKRGNVYGSRMMRELLGEVLKRKAGMLLGAFAADGSLAAEIALVWDKTTMYYLLSSRAEDSHSGSIALLLWIAIRAARERDLTFDFDGIPNMNLLTFLSGFGGTPAQRLMVERIRGDYAVMRTIRRSARRYVTGEA</sequence>